<proteinExistence type="predicted"/>
<evidence type="ECO:0000313" key="1">
    <source>
        <dbReference type="EMBL" id="MBS9535667.1"/>
    </source>
</evidence>
<dbReference type="PANTHER" id="PTHR47197:SF3">
    <property type="entry name" value="DIHYDRO-HEME D1 DEHYDROGENASE"/>
    <property type="match status" value="1"/>
</dbReference>
<keyword evidence="2" id="KW-1185">Reference proteome</keyword>
<dbReference type="InterPro" id="IPR011964">
    <property type="entry name" value="YVTN_b-propeller_repeat"/>
</dbReference>
<name>A0ABS5RMY6_9MYCO</name>
<dbReference type="Gene3D" id="2.130.10.10">
    <property type="entry name" value="YVTN repeat-like/Quinoprotein amine dehydrogenase"/>
    <property type="match status" value="2"/>
</dbReference>
<evidence type="ECO:0000313" key="2">
    <source>
        <dbReference type="Proteomes" id="UP001519535"/>
    </source>
</evidence>
<accession>A0ABS5RMY6</accession>
<organism evidence="1 2">
    <name type="scientific">Mycolicibacter acidiphilus</name>
    <dbReference type="NCBI Taxonomy" id="2835306"/>
    <lineage>
        <taxon>Bacteria</taxon>
        <taxon>Bacillati</taxon>
        <taxon>Actinomycetota</taxon>
        <taxon>Actinomycetes</taxon>
        <taxon>Mycobacteriales</taxon>
        <taxon>Mycobacteriaceae</taxon>
        <taxon>Mycolicibacter</taxon>
    </lineage>
</organism>
<dbReference type="InterPro" id="IPR011048">
    <property type="entry name" value="Haem_d1_sf"/>
</dbReference>
<dbReference type="SUPFAM" id="SSF51004">
    <property type="entry name" value="C-terminal (heme d1) domain of cytochrome cd1-nitrite reductase"/>
    <property type="match status" value="1"/>
</dbReference>
<dbReference type="InterPro" id="IPR015943">
    <property type="entry name" value="WD40/YVTN_repeat-like_dom_sf"/>
</dbReference>
<dbReference type="InterPro" id="IPR051200">
    <property type="entry name" value="Host-pathogen_enzymatic-act"/>
</dbReference>
<reference evidence="1 2" key="1">
    <citation type="submission" date="2021-05" db="EMBL/GenBank/DDBJ databases">
        <title>Mycobacterium acidophilum sp. nov., an extremely acid-tolerant member of the genus Mycobacterium.</title>
        <authorList>
            <person name="Xia J."/>
        </authorList>
    </citation>
    <scope>NUCLEOTIDE SEQUENCE [LARGE SCALE GENOMIC DNA]</scope>
    <source>
        <strain evidence="1 2">M1</strain>
    </source>
</reference>
<gene>
    <name evidence="1" type="ORF">KIH27_18945</name>
</gene>
<sequence>MRTVTDGSDVDDVAGGLGLLDLPSSASAPGWASRDRSHIVDTVNIDRGPIGGIAISADGRRVLTTNYGDDTVSIIDAATGEVVNTVFGADEPFAIVTGAASGRAYVGTANAAFDALLAIDIETAEVVASCPVAMGVGDLAVDPTCRRVYVARTGDLGVDVLAVDASAGPTDAVDVSTTLGSAAVCLRTGPAGRRVYVAVHTPDGDTITVLDADLNILDTIEIGSTIIDVAVHPDGTALLVATYDADGAAVHAVDARTHAVTGSIAVDAPLIQLIVSRDGDRAYLITAAGVLVICPRTHEVLGTLTATTAPSCAVESPDGSRLYIAGFDGAVTVASVADLPAPSAALHDQLALDDAVTRMLELQPAV</sequence>
<dbReference type="Proteomes" id="UP001519535">
    <property type="component" value="Unassembled WGS sequence"/>
</dbReference>
<dbReference type="NCBIfam" id="TIGR02276">
    <property type="entry name" value="beta_rpt_yvtn"/>
    <property type="match status" value="1"/>
</dbReference>
<dbReference type="EMBL" id="JAHCLR010000053">
    <property type="protein sequence ID" value="MBS9535667.1"/>
    <property type="molecule type" value="Genomic_DNA"/>
</dbReference>
<dbReference type="PANTHER" id="PTHR47197">
    <property type="entry name" value="PROTEIN NIRF"/>
    <property type="match status" value="1"/>
</dbReference>
<comment type="caution">
    <text evidence="1">The sequence shown here is derived from an EMBL/GenBank/DDBJ whole genome shotgun (WGS) entry which is preliminary data.</text>
</comment>
<protein>
    <submittedName>
        <fullName evidence="1">YncE family protein</fullName>
    </submittedName>
</protein>